<dbReference type="PANTHER" id="PTHR46791:SF5">
    <property type="entry name" value="CLR5 DOMAIN-CONTAINING PROTEIN-RELATED"/>
    <property type="match status" value="1"/>
</dbReference>
<dbReference type="PROSITE" id="PS50994">
    <property type="entry name" value="INTEGRASE"/>
    <property type="match status" value="1"/>
</dbReference>
<evidence type="ECO:0000313" key="1">
    <source>
        <dbReference type="EMBL" id="CAB3985764.1"/>
    </source>
</evidence>
<dbReference type="SUPFAM" id="SSF53098">
    <property type="entry name" value="Ribonuclease H-like"/>
    <property type="match status" value="1"/>
</dbReference>
<dbReference type="PANTHER" id="PTHR46791">
    <property type="entry name" value="EXPRESSED PROTEIN"/>
    <property type="match status" value="1"/>
</dbReference>
<dbReference type="Proteomes" id="UP001152795">
    <property type="component" value="Unassembled WGS sequence"/>
</dbReference>
<dbReference type="InterPro" id="IPR058913">
    <property type="entry name" value="Integrase_dom_put"/>
</dbReference>
<dbReference type="InterPro" id="IPR036397">
    <property type="entry name" value="RNaseH_sf"/>
</dbReference>
<evidence type="ECO:0000313" key="2">
    <source>
        <dbReference type="Proteomes" id="UP001152795"/>
    </source>
</evidence>
<name>A0A6S7FZB9_PARCT</name>
<organism evidence="1 2">
    <name type="scientific">Paramuricea clavata</name>
    <name type="common">Red gorgonian</name>
    <name type="synonym">Violescent sea-whip</name>
    <dbReference type="NCBI Taxonomy" id="317549"/>
    <lineage>
        <taxon>Eukaryota</taxon>
        <taxon>Metazoa</taxon>
        <taxon>Cnidaria</taxon>
        <taxon>Anthozoa</taxon>
        <taxon>Octocorallia</taxon>
        <taxon>Malacalcyonacea</taxon>
        <taxon>Plexauridae</taxon>
        <taxon>Paramuricea</taxon>
    </lineage>
</organism>
<dbReference type="GO" id="GO:0015074">
    <property type="term" value="P:DNA integration"/>
    <property type="evidence" value="ECO:0007669"/>
    <property type="project" value="InterPro"/>
</dbReference>
<dbReference type="OrthoDB" id="5975479at2759"/>
<keyword evidence="2" id="KW-1185">Reference proteome</keyword>
<protein>
    <submittedName>
        <fullName evidence="1">Uncharacterized protein LOC110059588</fullName>
    </submittedName>
</protein>
<sequence>MTEPVNIGHSLVLFLGLHLVEGGIRAKNLKIQQNRVRESIARVYPVLSVPCPNALWHIDGDHKLIEPYRIVIHGGIDGYSCLIVYLRASTNNKANTVLDLFQEAVSLYNLPSRVRSDQGLENVEVARFMLRERGLNRGSTITGKSVHNQQIERLWREVNRTVVSKFKNIFMYLETSGLFDPLNEIHLFCLQYVYVPEVNNSLEELTRVWNYHGLTTERN</sequence>
<dbReference type="InterPro" id="IPR001584">
    <property type="entry name" value="Integrase_cat-core"/>
</dbReference>
<proteinExistence type="predicted"/>
<dbReference type="InterPro" id="IPR012337">
    <property type="entry name" value="RNaseH-like_sf"/>
</dbReference>
<dbReference type="Pfam" id="PF24764">
    <property type="entry name" value="rva_4"/>
    <property type="match status" value="1"/>
</dbReference>
<comment type="caution">
    <text evidence="1">The sequence shown here is derived from an EMBL/GenBank/DDBJ whole genome shotgun (WGS) entry which is preliminary data.</text>
</comment>
<dbReference type="Gene3D" id="3.30.420.10">
    <property type="entry name" value="Ribonuclease H-like superfamily/Ribonuclease H"/>
    <property type="match status" value="1"/>
</dbReference>
<gene>
    <name evidence="1" type="ORF">PACLA_8A000709</name>
</gene>
<dbReference type="GO" id="GO:0003676">
    <property type="term" value="F:nucleic acid binding"/>
    <property type="evidence" value="ECO:0007669"/>
    <property type="project" value="InterPro"/>
</dbReference>
<reference evidence="1" key="1">
    <citation type="submission" date="2020-04" db="EMBL/GenBank/DDBJ databases">
        <authorList>
            <person name="Alioto T."/>
            <person name="Alioto T."/>
            <person name="Gomez Garrido J."/>
        </authorList>
    </citation>
    <scope>NUCLEOTIDE SEQUENCE</scope>
    <source>
        <strain evidence="1">A484AB</strain>
    </source>
</reference>
<dbReference type="AlphaFoldDB" id="A0A6S7FZB9"/>
<dbReference type="EMBL" id="CACRXK020000918">
    <property type="protein sequence ID" value="CAB3985764.1"/>
    <property type="molecule type" value="Genomic_DNA"/>
</dbReference>
<accession>A0A6S7FZB9</accession>